<dbReference type="Proteomes" id="UP001152766">
    <property type="component" value="Unassembled WGS sequence"/>
</dbReference>
<comment type="caution">
    <text evidence="1">The sequence shown here is derived from an EMBL/GenBank/DDBJ whole genome shotgun (WGS) entry which is preliminary data.</text>
</comment>
<keyword evidence="2" id="KW-1185">Reference proteome</keyword>
<protein>
    <submittedName>
        <fullName evidence="1">Phage tail assembly protein</fullName>
    </submittedName>
</protein>
<proteinExistence type="predicted"/>
<sequence>MSGDVKQDQHYTLLVPVDLKTKSGEVLERITELTFRRLKGADARKVLNAKDKGTGEFVTALVCASAGIPPSTFDQLDAADIFKAGELASDFFGVSQAT</sequence>
<dbReference type="RefSeq" id="WP_268147087.1">
    <property type="nucleotide sequence ID" value="NZ_JAPPUW010000002.1"/>
</dbReference>
<organism evidence="1 2">
    <name type="scientific">Pelomonas aquatica</name>
    <dbReference type="NCBI Taxonomy" id="431058"/>
    <lineage>
        <taxon>Bacteria</taxon>
        <taxon>Pseudomonadati</taxon>
        <taxon>Pseudomonadota</taxon>
        <taxon>Betaproteobacteria</taxon>
        <taxon>Burkholderiales</taxon>
        <taxon>Sphaerotilaceae</taxon>
        <taxon>Roseateles</taxon>
    </lineage>
</organism>
<dbReference type="EMBL" id="SGUG01000003">
    <property type="protein sequence ID" value="MDG0861336.1"/>
    <property type="molecule type" value="Genomic_DNA"/>
</dbReference>
<dbReference type="InterPro" id="IPR019289">
    <property type="entry name" value="Phage_tail_E/E"/>
</dbReference>
<dbReference type="Pfam" id="PF10109">
    <property type="entry name" value="Phage_TAC_7"/>
    <property type="match status" value="1"/>
</dbReference>
<gene>
    <name evidence="1" type="ORF">EXJ73_02460</name>
</gene>
<name>A0A9X4LE41_9BURK</name>
<evidence type="ECO:0000313" key="1">
    <source>
        <dbReference type="EMBL" id="MDG0861336.1"/>
    </source>
</evidence>
<reference evidence="1" key="1">
    <citation type="submission" date="2019-02" db="EMBL/GenBank/DDBJ databases">
        <title>Draft genome of the type strain Pelomonas aquatica CCUG 52575T.</title>
        <authorList>
            <person name="Gomila M."/>
            <person name="Lalucat J."/>
        </authorList>
    </citation>
    <scope>NUCLEOTIDE SEQUENCE</scope>
    <source>
        <strain evidence="1">CCUG 52575</strain>
    </source>
</reference>
<dbReference type="AlphaFoldDB" id="A0A9X4LE41"/>
<evidence type="ECO:0000313" key="2">
    <source>
        <dbReference type="Proteomes" id="UP001152766"/>
    </source>
</evidence>
<accession>A0A9X4LE41</accession>